<accession>A0A8H6Z1C5</accession>
<feature type="compositionally biased region" description="Low complexity" evidence="1">
    <location>
        <begin position="664"/>
        <end position="678"/>
    </location>
</feature>
<dbReference type="InterPro" id="IPR011333">
    <property type="entry name" value="SKP1/BTB/POZ_sf"/>
</dbReference>
<dbReference type="Pfam" id="PF00651">
    <property type="entry name" value="BTB"/>
    <property type="match status" value="1"/>
</dbReference>
<gene>
    <name evidence="3" type="ORF">MSAN_00673500</name>
</gene>
<evidence type="ECO:0000259" key="2">
    <source>
        <dbReference type="Pfam" id="PF00651"/>
    </source>
</evidence>
<feature type="domain" description="BTB" evidence="2">
    <location>
        <begin position="94"/>
        <end position="189"/>
    </location>
</feature>
<dbReference type="CDD" id="cd18186">
    <property type="entry name" value="BTB_POZ_ZBTB_KLHL-like"/>
    <property type="match status" value="1"/>
</dbReference>
<dbReference type="InterPro" id="IPR000210">
    <property type="entry name" value="BTB/POZ_dom"/>
</dbReference>
<feature type="region of interest" description="Disordered" evidence="1">
    <location>
        <begin position="1"/>
        <end position="20"/>
    </location>
</feature>
<keyword evidence="4" id="KW-1185">Reference proteome</keyword>
<proteinExistence type="predicted"/>
<organism evidence="3 4">
    <name type="scientific">Mycena sanguinolenta</name>
    <dbReference type="NCBI Taxonomy" id="230812"/>
    <lineage>
        <taxon>Eukaryota</taxon>
        <taxon>Fungi</taxon>
        <taxon>Dikarya</taxon>
        <taxon>Basidiomycota</taxon>
        <taxon>Agaricomycotina</taxon>
        <taxon>Agaricomycetes</taxon>
        <taxon>Agaricomycetidae</taxon>
        <taxon>Agaricales</taxon>
        <taxon>Marasmiineae</taxon>
        <taxon>Mycenaceae</taxon>
        <taxon>Mycena</taxon>
    </lineage>
</organism>
<name>A0A8H6Z1C5_9AGAR</name>
<dbReference type="Gene3D" id="3.30.710.10">
    <property type="entry name" value="Potassium Channel Kv1.1, Chain A"/>
    <property type="match status" value="1"/>
</dbReference>
<evidence type="ECO:0000313" key="4">
    <source>
        <dbReference type="Proteomes" id="UP000623467"/>
    </source>
</evidence>
<protein>
    <submittedName>
        <fullName evidence="3">BTB domain-containing protein</fullName>
    </submittedName>
</protein>
<feature type="region of interest" description="Disordered" evidence="1">
    <location>
        <begin position="601"/>
        <end position="621"/>
    </location>
</feature>
<reference evidence="3" key="1">
    <citation type="submission" date="2020-05" db="EMBL/GenBank/DDBJ databases">
        <title>Mycena genomes resolve the evolution of fungal bioluminescence.</title>
        <authorList>
            <person name="Tsai I.J."/>
        </authorList>
    </citation>
    <scope>NUCLEOTIDE SEQUENCE</scope>
    <source>
        <strain evidence="3">160909Yilan</strain>
    </source>
</reference>
<dbReference type="EMBL" id="JACAZH010000004">
    <property type="protein sequence ID" value="KAF7370418.1"/>
    <property type="molecule type" value="Genomic_DNA"/>
</dbReference>
<dbReference type="OrthoDB" id="3027208at2759"/>
<dbReference type="AlphaFoldDB" id="A0A8H6Z1C5"/>
<feature type="region of interest" description="Disordered" evidence="1">
    <location>
        <begin position="652"/>
        <end position="697"/>
    </location>
</feature>
<evidence type="ECO:0000256" key="1">
    <source>
        <dbReference type="SAM" id="MobiDB-lite"/>
    </source>
</evidence>
<sequence>MQELPQPSGKPTVDGSPVVKLQDDPTDVEYLLNALYDGPTDNLTVDSYWRFIRLGRKIPQKPRCPSSPSRLPAKRKRNEAPIKRSELWFSDGSVILQAANTQFRVHLGVLARHSVIFRRQGLVQSSDEPTVDGCPIVRLPDDPTDIEYLLKSLYDPTFHSRPRLPLPVVGALLRLGSKYRFKDLLDSIVARLTAEYPTTLVKYDAVRATFETIEWYFGIEIDVVTLLSETRMFSAFPCACIRLLQLFDLDELFDGTDRSDGTCASLSRTDLRICAIARQKLLYKQFEPGYTLGLRRTLPPLLPVVPAEDWDNIFDHSGEAQSPADGLLCEERLAAGSEALRFVLFLLVSELALFPGKPHGFVEVLRLAVSSRDVLQEILRNLHPGLALLCGAEQLESGFHYFVGYLWDLALQNIDVLLRTLRPIFKPLLKVAADHYPKFKFNNSEATALARRENTRKAGAVAFLNHIKLYQAPEHDNLLASPAAPITGILLHAGDSCLDLENITCLDPAWLERRYPPSPSTPPRGHLPLPQPHGLRPHTHIVWASPTIPGRLAAELGLSAHSPSTPDNRLTVWSLASPSALEAELPLLDLSIERSASQDGLGPAFQYQQPPSPGPVSGDKLAGLSEVSINLNELANKSSDLYSSGASTQLGTAAGTSKTDHLQASSSTASETSAGISTKTSPSAVTSPRRPLMAYNH</sequence>
<dbReference type="Proteomes" id="UP000623467">
    <property type="component" value="Unassembled WGS sequence"/>
</dbReference>
<comment type="caution">
    <text evidence="3">The sequence shown here is derived from an EMBL/GenBank/DDBJ whole genome shotgun (WGS) entry which is preliminary data.</text>
</comment>
<evidence type="ECO:0000313" key="3">
    <source>
        <dbReference type="EMBL" id="KAF7370418.1"/>
    </source>
</evidence>